<organism evidence="1 2">
    <name type="scientific">Clonostachys solani</name>
    <dbReference type="NCBI Taxonomy" id="160281"/>
    <lineage>
        <taxon>Eukaryota</taxon>
        <taxon>Fungi</taxon>
        <taxon>Dikarya</taxon>
        <taxon>Ascomycota</taxon>
        <taxon>Pezizomycotina</taxon>
        <taxon>Sordariomycetes</taxon>
        <taxon>Hypocreomycetidae</taxon>
        <taxon>Hypocreales</taxon>
        <taxon>Bionectriaceae</taxon>
        <taxon>Clonostachys</taxon>
    </lineage>
</organism>
<evidence type="ECO:0000313" key="2">
    <source>
        <dbReference type="Proteomes" id="UP000775872"/>
    </source>
</evidence>
<proteinExistence type="predicted"/>
<dbReference type="AlphaFoldDB" id="A0A9N9Z4Y5"/>
<comment type="caution">
    <text evidence="1">The sequence shown here is derived from an EMBL/GenBank/DDBJ whole genome shotgun (WGS) entry which is preliminary data.</text>
</comment>
<accession>A0A9N9Z4Y5</accession>
<evidence type="ECO:0000313" key="1">
    <source>
        <dbReference type="EMBL" id="CAH0049025.1"/>
    </source>
</evidence>
<keyword evidence="2" id="KW-1185">Reference proteome</keyword>
<dbReference type="EMBL" id="CABFOC020000035">
    <property type="protein sequence ID" value="CAH0049025.1"/>
    <property type="molecule type" value="Genomic_DNA"/>
</dbReference>
<name>A0A9N9Z4Y5_9HYPO</name>
<dbReference type="OrthoDB" id="5098610at2759"/>
<reference evidence="2" key="1">
    <citation type="submission" date="2019-06" db="EMBL/GenBank/DDBJ databases">
        <authorList>
            <person name="Broberg M."/>
        </authorList>
    </citation>
    <scope>NUCLEOTIDE SEQUENCE [LARGE SCALE GENOMIC DNA]</scope>
</reference>
<sequence length="242" mass="26811">MDQNSCAADESTALAISRQQIVGARKISVLSYWNTGPGNQSRYNIFVLYEVYRRSANRYMKQYFECLDRLPASSTEPSNAYGRSQEVSTREGFSIREDVSIPEGFSMPEGYEAESNFWRFKISHDTAVADLTVLDEILDKAKEQEKPPGRTVSPGLAAWTFMCSILAFASPHNVPSTVFKVGALTGALLFTSSLVRNVPRASKLGPAQHKIQGLIRSFEEGTMPHRDRSEVLISPLGLLPGL</sequence>
<gene>
    <name evidence="1" type="ORF">CSOL1703_00000975</name>
</gene>
<reference evidence="1 2" key="2">
    <citation type="submission" date="2021-10" db="EMBL/GenBank/DDBJ databases">
        <authorList>
            <person name="Piombo E."/>
        </authorList>
    </citation>
    <scope>NUCLEOTIDE SEQUENCE [LARGE SCALE GENOMIC DNA]</scope>
</reference>
<protein>
    <submittedName>
        <fullName evidence="1">Uncharacterized protein</fullName>
    </submittedName>
</protein>
<dbReference type="Proteomes" id="UP000775872">
    <property type="component" value="Unassembled WGS sequence"/>
</dbReference>